<dbReference type="Pfam" id="PF01762">
    <property type="entry name" value="Galactosyl_T"/>
    <property type="match status" value="1"/>
</dbReference>
<evidence type="ECO:0000256" key="7">
    <source>
        <dbReference type="ARBA" id="ARBA00022989"/>
    </source>
</evidence>
<evidence type="ECO:0000256" key="11">
    <source>
        <dbReference type="RuleBase" id="RU363063"/>
    </source>
</evidence>
<keyword evidence="4" id="KW-0808">Transferase</keyword>
<feature type="non-terminal residue" evidence="13">
    <location>
        <position position="1"/>
    </location>
</feature>
<dbReference type="EnsemblMetazoa" id="XM_019909214.1">
    <property type="protein sequence ID" value="XP_019764773.1"/>
    <property type="gene ID" value="LOC109540761"/>
</dbReference>
<dbReference type="HOGENOM" id="CLU_036849_0_0_1"/>
<evidence type="ECO:0000256" key="10">
    <source>
        <dbReference type="ARBA" id="ARBA00023180"/>
    </source>
</evidence>
<organism evidence="13">
    <name type="scientific">Dendroctonus ponderosae</name>
    <name type="common">Mountain pine beetle</name>
    <dbReference type="NCBI Taxonomy" id="77166"/>
    <lineage>
        <taxon>Eukaryota</taxon>
        <taxon>Metazoa</taxon>
        <taxon>Ecdysozoa</taxon>
        <taxon>Arthropoda</taxon>
        <taxon>Hexapoda</taxon>
        <taxon>Insecta</taxon>
        <taxon>Pterygota</taxon>
        <taxon>Neoptera</taxon>
        <taxon>Endopterygota</taxon>
        <taxon>Coleoptera</taxon>
        <taxon>Polyphaga</taxon>
        <taxon>Cucujiformia</taxon>
        <taxon>Curculionidae</taxon>
        <taxon>Scolytinae</taxon>
        <taxon>Dendroctonus</taxon>
    </lineage>
</organism>
<gene>
    <name evidence="13" type="ORF">YQE_08970</name>
</gene>
<keyword evidence="12" id="KW-0732">Signal</keyword>
<comment type="subcellular location">
    <subcellularLocation>
        <location evidence="1 11">Golgi apparatus membrane</location>
        <topology evidence="1 11">Single-pass type II membrane protein</topology>
    </subcellularLocation>
</comment>
<feature type="chain" id="PRO_5010971922" description="Hexosyltransferase" evidence="12">
    <location>
        <begin position="28"/>
        <end position="354"/>
    </location>
</feature>
<accession>N6TYP8</accession>
<evidence type="ECO:0000313" key="13">
    <source>
        <dbReference type="EMBL" id="ENN74435.1"/>
    </source>
</evidence>
<dbReference type="PANTHER" id="PTHR11214">
    <property type="entry name" value="BETA-1,3-N-ACETYLGLUCOSAMINYLTRANSFERASE"/>
    <property type="match status" value="1"/>
</dbReference>
<keyword evidence="10" id="KW-0325">Glycoprotein</keyword>
<evidence type="ECO:0000256" key="8">
    <source>
        <dbReference type="ARBA" id="ARBA00023034"/>
    </source>
</evidence>
<keyword evidence="6" id="KW-0735">Signal-anchor</keyword>
<feature type="signal peptide" evidence="12">
    <location>
        <begin position="1"/>
        <end position="27"/>
    </location>
</feature>
<dbReference type="OMA" id="ECEYFAG"/>
<keyword evidence="7" id="KW-1133">Transmembrane helix</keyword>
<proteinExistence type="inferred from homology"/>
<evidence type="ECO:0000313" key="14">
    <source>
        <dbReference type="EnsemblMetazoa" id="XP_019764773.1"/>
    </source>
</evidence>
<keyword evidence="3 11" id="KW-0328">Glycosyltransferase</keyword>
<comment type="similarity">
    <text evidence="2 11">Belongs to the glycosyltransferase 31 family.</text>
</comment>
<protein>
    <recommendedName>
        <fullName evidence="11">Hexosyltransferase</fullName>
        <ecNumber evidence="11">2.4.1.-</ecNumber>
    </recommendedName>
</protein>
<sequence length="354" mass="41071">MRLFPKFLLSFSLLALVFLLIHYLTKSPTIQSNLALISTNHLLNIPFRYWINNEKVCIEGGILGVFIVTSYFGNVETRSSMRRAFGGDALKKLGLRRVFLLGHAPGDKYTTQHALEEENRRFGDIVQGTFMEAYRNLTYKHVMGLKWAGSYCPNAQFVIKMDDDTVLNMYRLNLLLASLKAFVQKSFIAGYKLDKMKPIRDTQNKWYVTQEEYAAKIYPQFVSGWFYITTPQVSGRLASRANQEKFFWIDDVFITGLLAKKLKVKLFDISQYFAVNSEYLQCCLQDFKRQLDCDFYVGPNGGYIDMFYQFNHNYFTHCVEHKCKRKHSLPNESCVAEKKINLGRGAPLIETYHL</sequence>
<evidence type="ECO:0000256" key="6">
    <source>
        <dbReference type="ARBA" id="ARBA00022968"/>
    </source>
</evidence>
<dbReference type="AlphaFoldDB" id="N6TYP8"/>
<dbReference type="OrthoDB" id="2139606at2759"/>
<evidence type="ECO:0000256" key="3">
    <source>
        <dbReference type="ARBA" id="ARBA00022676"/>
    </source>
</evidence>
<reference evidence="13 15" key="1">
    <citation type="journal article" date="2013" name="Genome Biol.">
        <title>Draft genome of the mountain pine beetle, Dendroctonus ponderosae Hopkins, a major forest pest.</title>
        <authorList>
            <person name="Keeling C.I."/>
            <person name="Yuen M.M."/>
            <person name="Liao N.Y."/>
            <person name="Docking T.R."/>
            <person name="Chan S.K."/>
            <person name="Taylor G.A."/>
            <person name="Palmquist D.L."/>
            <person name="Jackman S.D."/>
            <person name="Nguyen A."/>
            <person name="Li M."/>
            <person name="Henderson H."/>
            <person name="Janes J.K."/>
            <person name="Zhao Y."/>
            <person name="Pandoh P."/>
            <person name="Moore R."/>
            <person name="Sperling F.A."/>
            <person name="Huber D.P."/>
            <person name="Birol I."/>
            <person name="Jones S.J."/>
            <person name="Bohlmann J."/>
        </authorList>
    </citation>
    <scope>NUCLEOTIDE SEQUENCE</scope>
</reference>
<dbReference type="InterPro" id="IPR002659">
    <property type="entry name" value="Glyco_trans_31"/>
</dbReference>
<dbReference type="PANTHER" id="PTHR11214:SF235">
    <property type="entry name" value="HEXOSYLTRANSFERASE"/>
    <property type="match status" value="1"/>
</dbReference>
<evidence type="ECO:0000256" key="4">
    <source>
        <dbReference type="ARBA" id="ARBA00022679"/>
    </source>
</evidence>
<dbReference type="Gene3D" id="3.90.550.50">
    <property type="match status" value="1"/>
</dbReference>
<evidence type="ECO:0000313" key="15">
    <source>
        <dbReference type="Proteomes" id="UP000019118"/>
    </source>
</evidence>
<evidence type="ECO:0000256" key="1">
    <source>
        <dbReference type="ARBA" id="ARBA00004323"/>
    </source>
</evidence>
<dbReference type="GO" id="GO:0016758">
    <property type="term" value="F:hexosyltransferase activity"/>
    <property type="evidence" value="ECO:0007669"/>
    <property type="project" value="InterPro"/>
</dbReference>
<keyword evidence="5" id="KW-0812">Transmembrane</keyword>
<dbReference type="FunFam" id="3.90.550.50:FF:000001">
    <property type="entry name" value="Hexosyltransferase"/>
    <property type="match status" value="1"/>
</dbReference>
<evidence type="ECO:0000256" key="9">
    <source>
        <dbReference type="ARBA" id="ARBA00023136"/>
    </source>
</evidence>
<evidence type="ECO:0000256" key="5">
    <source>
        <dbReference type="ARBA" id="ARBA00022692"/>
    </source>
</evidence>
<dbReference type="EMBL" id="KB741064">
    <property type="protein sequence ID" value="ENN74435.1"/>
    <property type="molecule type" value="Genomic_DNA"/>
</dbReference>
<keyword evidence="15" id="KW-1185">Reference proteome</keyword>
<evidence type="ECO:0000256" key="2">
    <source>
        <dbReference type="ARBA" id="ARBA00008661"/>
    </source>
</evidence>
<keyword evidence="8 11" id="KW-0333">Golgi apparatus</keyword>
<dbReference type="EC" id="2.4.1.-" evidence="11"/>
<dbReference type="Proteomes" id="UP000019118">
    <property type="component" value="Unassembled WGS sequence"/>
</dbReference>
<name>N6TYP8_DENPD</name>
<keyword evidence="9" id="KW-0472">Membrane</keyword>
<evidence type="ECO:0000256" key="12">
    <source>
        <dbReference type="SAM" id="SignalP"/>
    </source>
</evidence>
<dbReference type="GO" id="GO:0006493">
    <property type="term" value="P:protein O-linked glycosylation"/>
    <property type="evidence" value="ECO:0007669"/>
    <property type="project" value="TreeGrafter"/>
</dbReference>
<dbReference type="GO" id="GO:0000139">
    <property type="term" value="C:Golgi membrane"/>
    <property type="evidence" value="ECO:0007669"/>
    <property type="project" value="UniProtKB-SubCell"/>
</dbReference>
<dbReference type="KEGG" id="dpa:109540761"/>
<reference evidence="14" key="2">
    <citation type="submission" date="2024-08" db="UniProtKB">
        <authorList>
            <consortium name="EnsemblMetazoa"/>
        </authorList>
    </citation>
    <scope>IDENTIFICATION</scope>
</reference>